<evidence type="ECO:0000256" key="1">
    <source>
        <dbReference type="ARBA" id="ARBA00003294"/>
    </source>
</evidence>
<dbReference type="InterPro" id="IPR002220">
    <property type="entry name" value="DapA-like"/>
</dbReference>
<dbReference type="SMART" id="SM01130">
    <property type="entry name" value="DHDPS"/>
    <property type="match status" value="1"/>
</dbReference>
<dbReference type="PANTHER" id="PTHR12128">
    <property type="entry name" value="DIHYDRODIPICOLINATE SYNTHASE"/>
    <property type="match status" value="1"/>
</dbReference>
<evidence type="ECO:0000256" key="3">
    <source>
        <dbReference type="ARBA" id="ARBA00007592"/>
    </source>
</evidence>
<keyword evidence="9 13" id="KW-0456">Lyase</keyword>
<accession>A0ABV1HX33</accession>
<dbReference type="Proteomes" id="UP001470288">
    <property type="component" value="Unassembled WGS sequence"/>
</dbReference>
<organism evidence="14 15">
    <name type="scientific">Hominiventricola aquisgranensis</name>
    <dbReference type="NCBI Taxonomy" id="3133164"/>
    <lineage>
        <taxon>Bacteria</taxon>
        <taxon>Bacillati</taxon>
        <taxon>Bacillota</taxon>
        <taxon>Clostridia</taxon>
        <taxon>Lachnospirales</taxon>
        <taxon>Lachnospiraceae</taxon>
        <taxon>Hominiventricola</taxon>
    </lineage>
</organism>
<evidence type="ECO:0000313" key="14">
    <source>
        <dbReference type="EMBL" id="MEQ2577478.1"/>
    </source>
</evidence>
<dbReference type="InterPro" id="IPR013785">
    <property type="entry name" value="Aldolase_TIM"/>
</dbReference>
<evidence type="ECO:0000256" key="11">
    <source>
        <dbReference type="ARBA" id="ARBA00047836"/>
    </source>
</evidence>
<evidence type="ECO:0000256" key="13">
    <source>
        <dbReference type="PIRNR" id="PIRNR001365"/>
    </source>
</evidence>
<dbReference type="PANTHER" id="PTHR12128:SF66">
    <property type="entry name" value="4-HYDROXY-2-OXOGLUTARATE ALDOLASE, MITOCHONDRIAL"/>
    <property type="match status" value="1"/>
</dbReference>
<comment type="function">
    <text evidence="1">Catalyzes the condensation of (S)-aspartate-beta-semialdehyde [(S)-ASA] and pyruvate to 4-hydroxy-tetrahydrodipicolinate (HTPA).</text>
</comment>
<comment type="similarity">
    <text evidence="3 13">Belongs to the DapA family.</text>
</comment>
<dbReference type="InterPro" id="IPR020625">
    <property type="entry name" value="Schiff_base-form_aldolases_AS"/>
</dbReference>
<evidence type="ECO:0000256" key="2">
    <source>
        <dbReference type="ARBA" id="ARBA00005120"/>
    </source>
</evidence>
<dbReference type="GO" id="GO:0008840">
    <property type="term" value="F:4-hydroxy-tetrahydrodipicolinate synthase activity"/>
    <property type="evidence" value="ECO:0007669"/>
    <property type="project" value="UniProtKB-EC"/>
</dbReference>
<comment type="catalytic activity">
    <reaction evidence="11">
        <text>L-aspartate 4-semialdehyde + pyruvate = (2S,4S)-4-hydroxy-2,3,4,5-tetrahydrodipicolinate + H2O + H(+)</text>
        <dbReference type="Rhea" id="RHEA:34171"/>
        <dbReference type="ChEBI" id="CHEBI:15361"/>
        <dbReference type="ChEBI" id="CHEBI:15377"/>
        <dbReference type="ChEBI" id="CHEBI:15378"/>
        <dbReference type="ChEBI" id="CHEBI:67139"/>
        <dbReference type="ChEBI" id="CHEBI:537519"/>
        <dbReference type="EC" id="4.3.3.7"/>
    </reaction>
</comment>
<evidence type="ECO:0000256" key="5">
    <source>
        <dbReference type="ARBA" id="ARBA00022490"/>
    </source>
</evidence>
<dbReference type="PIRSF" id="PIRSF001365">
    <property type="entry name" value="DHDPS"/>
    <property type="match status" value="1"/>
</dbReference>
<evidence type="ECO:0000256" key="7">
    <source>
        <dbReference type="ARBA" id="ARBA00022915"/>
    </source>
</evidence>
<evidence type="ECO:0000256" key="10">
    <source>
        <dbReference type="ARBA" id="ARBA00023270"/>
    </source>
</evidence>
<comment type="caution">
    <text evidence="14">The sequence shown here is derived from an EMBL/GenBank/DDBJ whole genome shotgun (WGS) entry which is preliminary data.</text>
</comment>
<evidence type="ECO:0000256" key="8">
    <source>
        <dbReference type="ARBA" id="ARBA00023154"/>
    </source>
</evidence>
<evidence type="ECO:0000256" key="9">
    <source>
        <dbReference type="ARBA" id="ARBA00023239"/>
    </source>
</evidence>
<keyword evidence="8" id="KW-0457">Lysine biosynthesis</keyword>
<dbReference type="RefSeq" id="WP_349143546.1">
    <property type="nucleotide sequence ID" value="NZ_JBBMFC010000002.1"/>
</dbReference>
<dbReference type="PROSITE" id="PS00666">
    <property type="entry name" value="DHDPS_2"/>
    <property type="match status" value="1"/>
</dbReference>
<dbReference type="EC" id="4.3.3.7" evidence="4 12"/>
<evidence type="ECO:0000256" key="12">
    <source>
        <dbReference type="NCBIfam" id="TIGR00674"/>
    </source>
</evidence>
<evidence type="ECO:0000256" key="4">
    <source>
        <dbReference type="ARBA" id="ARBA00012086"/>
    </source>
</evidence>
<dbReference type="CDD" id="cd00408">
    <property type="entry name" value="DHDPS-like"/>
    <property type="match status" value="1"/>
</dbReference>
<keyword evidence="5" id="KW-0963">Cytoplasm</keyword>
<keyword evidence="7" id="KW-0220">Diaminopimelate biosynthesis</keyword>
<evidence type="ECO:0000313" key="15">
    <source>
        <dbReference type="Proteomes" id="UP001470288"/>
    </source>
</evidence>
<dbReference type="PRINTS" id="PR00146">
    <property type="entry name" value="DHPICSNTHASE"/>
</dbReference>
<keyword evidence="6" id="KW-0028">Amino-acid biosynthesis</keyword>
<protein>
    <recommendedName>
        <fullName evidence="4 12">4-hydroxy-tetrahydrodipicolinate synthase</fullName>
        <ecNumber evidence="4 12">4.3.3.7</ecNumber>
    </recommendedName>
</protein>
<evidence type="ECO:0000256" key="6">
    <source>
        <dbReference type="ARBA" id="ARBA00022605"/>
    </source>
</evidence>
<gene>
    <name evidence="14" type="primary">dapA</name>
    <name evidence="14" type="ORF">WMO62_01320</name>
</gene>
<sequence length="296" mass="32275">MMKMEGIITPIVTPFHRDAEQSINYEATEKLINHLIEHGVNGIFILGSNGEFHVIDEDEKIEMTKRVVEIVNKRVPVYVGTGCCSTRATVRLSQKVEAAGADALSVITPYFLKPTNENLYAHYKAVAESVNIPIVLYNIPKATGCPLDPELVDRLADFDNIQGIKDSSGELDRLQAYAEISKRKELQLLVGSDSKISYAYGLGATGAVAGTSNVIVDTLVGLDKALRAGETEKAEKLQKDIDVLRGVLKLGTVPSVMKRATELAGIAEIGPARMPVQELSAADDEKIKEMLKYYGL</sequence>
<dbReference type="NCBIfam" id="TIGR00674">
    <property type="entry name" value="dapA"/>
    <property type="match status" value="1"/>
</dbReference>
<name>A0ABV1HX33_9FIRM</name>
<keyword evidence="10" id="KW-0704">Schiff base</keyword>
<dbReference type="Pfam" id="PF00701">
    <property type="entry name" value="DHDPS"/>
    <property type="match status" value="1"/>
</dbReference>
<comment type="pathway">
    <text evidence="2">Amino-acid biosynthesis; L-lysine biosynthesis via DAP pathway; (S)-tetrahydrodipicolinate from L-aspartate: step 3/4.</text>
</comment>
<dbReference type="EMBL" id="JBBMFC010000002">
    <property type="protein sequence ID" value="MEQ2577478.1"/>
    <property type="molecule type" value="Genomic_DNA"/>
</dbReference>
<keyword evidence="15" id="KW-1185">Reference proteome</keyword>
<dbReference type="SUPFAM" id="SSF51569">
    <property type="entry name" value="Aldolase"/>
    <property type="match status" value="1"/>
</dbReference>
<reference evidence="14 15" key="1">
    <citation type="submission" date="2024-03" db="EMBL/GenBank/DDBJ databases">
        <title>Human intestinal bacterial collection.</title>
        <authorList>
            <person name="Pauvert C."/>
            <person name="Hitch T.C.A."/>
            <person name="Clavel T."/>
        </authorList>
    </citation>
    <scope>NUCLEOTIDE SEQUENCE [LARGE SCALE GENOMIC DNA]</scope>
    <source>
        <strain evidence="14 15">CLA-AA-H78B</strain>
    </source>
</reference>
<proteinExistence type="inferred from homology"/>
<dbReference type="Gene3D" id="3.20.20.70">
    <property type="entry name" value="Aldolase class I"/>
    <property type="match status" value="1"/>
</dbReference>
<dbReference type="InterPro" id="IPR005263">
    <property type="entry name" value="DapA"/>
</dbReference>